<reference evidence="2 3" key="1">
    <citation type="submission" date="2020-06" db="EMBL/GenBank/DDBJ databases">
        <authorList>
            <person name="Li R."/>
            <person name="Bekaert M."/>
        </authorList>
    </citation>
    <scope>NUCLEOTIDE SEQUENCE [LARGE SCALE GENOMIC DNA]</scope>
    <source>
        <strain evidence="3">wild</strain>
    </source>
</reference>
<dbReference type="AlphaFoldDB" id="A0A6J8DXX0"/>
<name>A0A6J8DXX0_MYTCO</name>
<proteinExistence type="predicted"/>
<dbReference type="Proteomes" id="UP000507470">
    <property type="component" value="Unassembled WGS sequence"/>
</dbReference>
<dbReference type="OrthoDB" id="6108330at2759"/>
<evidence type="ECO:0000313" key="2">
    <source>
        <dbReference type="EMBL" id="CAC5412144.1"/>
    </source>
</evidence>
<sequence>MDRHMQKLFNKSEECENEEISSLQRWEKSDDWFHNYETEFKQEYNSENPFFKKIEKKLYAQAARQAPNRKTNKQSKYPNKYVNVEKVRPENTYNNRNRSSSTSRRNNFQHQQNQRNRFMQGNRNNNPTNNFRQNQQQRSQRYEQTQEIQILSKGLKFTPTPQTSNYNEVKDDISNCCIKLLLTEELFDKENRDESIVRNKSVYKSSKGKNKALDTFCDHITNFPFNEIQSPKCRPNTSRQEWKKIYKLKNNKDMIIKEADKGSAVVIMDLNYYINIANNLLQDNTYYEKEKNYNQSKIKKQIIIACIHLLRKGLTDKECDYLTNFKCKSSNFYGLPKIYKSNVIRESCKNSTSVCVNIPHPNDLKLRTIVAGPSCETHRLSNFLEIILKPILKHIPSFVRDDLDMLTIFPEQLAKIVSWFLLM</sequence>
<evidence type="ECO:0000313" key="3">
    <source>
        <dbReference type="Proteomes" id="UP000507470"/>
    </source>
</evidence>
<keyword evidence="3" id="KW-1185">Reference proteome</keyword>
<evidence type="ECO:0000256" key="1">
    <source>
        <dbReference type="SAM" id="MobiDB-lite"/>
    </source>
</evidence>
<gene>
    <name evidence="2" type="ORF">MCOR_45162</name>
</gene>
<feature type="compositionally biased region" description="Low complexity" evidence="1">
    <location>
        <begin position="91"/>
        <end position="143"/>
    </location>
</feature>
<organism evidence="2 3">
    <name type="scientific">Mytilus coruscus</name>
    <name type="common">Sea mussel</name>
    <dbReference type="NCBI Taxonomy" id="42192"/>
    <lineage>
        <taxon>Eukaryota</taxon>
        <taxon>Metazoa</taxon>
        <taxon>Spiralia</taxon>
        <taxon>Lophotrochozoa</taxon>
        <taxon>Mollusca</taxon>
        <taxon>Bivalvia</taxon>
        <taxon>Autobranchia</taxon>
        <taxon>Pteriomorphia</taxon>
        <taxon>Mytilida</taxon>
        <taxon>Mytiloidea</taxon>
        <taxon>Mytilidae</taxon>
        <taxon>Mytilinae</taxon>
        <taxon>Mytilus</taxon>
    </lineage>
</organism>
<protein>
    <submittedName>
        <fullName evidence="2">Uncharacterized protein</fullName>
    </submittedName>
</protein>
<feature type="region of interest" description="Disordered" evidence="1">
    <location>
        <begin position="63"/>
        <end position="145"/>
    </location>
</feature>
<accession>A0A6J8DXX0</accession>
<dbReference type="EMBL" id="CACVKT020007990">
    <property type="protein sequence ID" value="CAC5412144.1"/>
    <property type="molecule type" value="Genomic_DNA"/>
</dbReference>